<dbReference type="PROSITE" id="PS50977">
    <property type="entry name" value="HTH_TETR_2"/>
    <property type="match status" value="1"/>
</dbReference>
<dbReference type="InterPro" id="IPR001647">
    <property type="entry name" value="HTH_TetR"/>
</dbReference>
<dbReference type="PROSITE" id="PS01081">
    <property type="entry name" value="HTH_TETR_1"/>
    <property type="match status" value="1"/>
</dbReference>
<dbReference type="PANTHER" id="PTHR43479:SF22">
    <property type="entry name" value="TRANSCRIPTIONAL REGULATOR, TETR FAMILY"/>
    <property type="match status" value="1"/>
</dbReference>
<name>A0ABS4J3N0_9BACL</name>
<evidence type="ECO:0000313" key="4">
    <source>
        <dbReference type="EMBL" id="MBP1994448.1"/>
    </source>
</evidence>
<evidence type="ECO:0000256" key="2">
    <source>
        <dbReference type="PROSITE-ProRule" id="PRU00335"/>
    </source>
</evidence>
<dbReference type="Proteomes" id="UP001519287">
    <property type="component" value="Unassembled WGS sequence"/>
</dbReference>
<dbReference type="SUPFAM" id="SSF46689">
    <property type="entry name" value="Homeodomain-like"/>
    <property type="match status" value="1"/>
</dbReference>
<reference evidence="4 5" key="1">
    <citation type="submission" date="2021-03" db="EMBL/GenBank/DDBJ databases">
        <title>Genomic Encyclopedia of Type Strains, Phase IV (KMG-IV): sequencing the most valuable type-strain genomes for metagenomic binning, comparative biology and taxonomic classification.</title>
        <authorList>
            <person name="Goeker M."/>
        </authorList>
    </citation>
    <scope>NUCLEOTIDE SEQUENCE [LARGE SCALE GENOMIC DNA]</scope>
    <source>
        <strain evidence="4 5">DSM 26048</strain>
    </source>
</reference>
<keyword evidence="5" id="KW-1185">Reference proteome</keyword>
<evidence type="ECO:0000313" key="5">
    <source>
        <dbReference type="Proteomes" id="UP001519287"/>
    </source>
</evidence>
<proteinExistence type="predicted"/>
<comment type="caution">
    <text evidence="4">The sequence shown here is derived from an EMBL/GenBank/DDBJ whole genome shotgun (WGS) entry which is preliminary data.</text>
</comment>
<gene>
    <name evidence="4" type="ORF">J2Z66_006084</name>
</gene>
<evidence type="ECO:0000259" key="3">
    <source>
        <dbReference type="PROSITE" id="PS50977"/>
    </source>
</evidence>
<keyword evidence="1 2" id="KW-0238">DNA-binding</keyword>
<dbReference type="PRINTS" id="PR00455">
    <property type="entry name" value="HTHTETR"/>
</dbReference>
<organism evidence="4 5">
    <name type="scientific">Paenibacillus eucommiae</name>
    <dbReference type="NCBI Taxonomy" id="1355755"/>
    <lineage>
        <taxon>Bacteria</taxon>
        <taxon>Bacillati</taxon>
        <taxon>Bacillota</taxon>
        <taxon>Bacilli</taxon>
        <taxon>Bacillales</taxon>
        <taxon>Paenibacillaceae</taxon>
        <taxon>Paenibacillus</taxon>
    </lineage>
</organism>
<feature type="DNA-binding region" description="H-T-H motif" evidence="2">
    <location>
        <begin position="25"/>
        <end position="44"/>
    </location>
</feature>
<evidence type="ECO:0000256" key="1">
    <source>
        <dbReference type="ARBA" id="ARBA00023125"/>
    </source>
</evidence>
<dbReference type="Gene3D" id="1.10.357.10">
    <property type="entry name" value="Tetracycline Repressor, domain 2"/>
    <property type="match status" value="1"/>
</dbReference>
<sequence length="295" mass="34160">MSIIRQNIMESAARYFSEHGYAATSIQEIADDCGIAKGSLYKFFQSKEDLFIAFHEAQQEALYTRVESIRADAALSLREVFILETECHFEFFLNNKFIMHDIKQLDASKGPIAPYFLQLRANLLKYSKEGLIRLLGEQFRPNIWDLVIMYNGIVREFIFLLLYENKPLNIKEIAVYIVDRVEEMAACIVQKKTQPLLSNTMMNHYMQCEKAGKSILIKEYRTSLLANLLSTTKELSITNFRKEELSDAITMLQEELAKESHKSVLVHALLDFVGKEHELKPIVRQLERYVCVKQA</sequence>
<dbReference type="Pfam" id="PF00440">
    <property type="entry name" value="TetR_N"/>
    <property type="match status" value="1"/>
</dbReference>
<dbReference type="PANTHER" id="PTHR43479">
    <property type="entry name" value="ACREF/ENVCD OPERON REPRESSOR-RELATED"/>
    <property type="match status" value="1"/>
</dbReference>
<protein>
    <submittedName>
        <fullName evidence="4">AcrR family transcriptional regulator</fullName>
    </submittedName>
</protein>
<dbReference type="InterPro" id="IPR050624">
    <property type="entry name" value="HTH-type_Tx_Regulator"/>
</dbReference>
<dbReference type="EMBL" id="JAGGLB010000025">
    <property type="protein sequence ID" value="MBP1994448.1"/>
    <property type="molecule type" value="Genomic_DNA"/>
</dbReference>
<dbReference type="InterPro" id="IPR023772">
    <property type="entry name" value="DNA-bd_HTH_TetR-type_CS"/>
</dbReference>
<feature type="domain" description="HTH tetR-type" evidence="3">
    <location>
        <begin position="2"/>
        <end position="62"/>
    </location>
</feature>
<accession>A0ABS4J3N0</accession>
<dbReference type="InterPro" id="IPR009057">
    <property type="entry name" value="Homeodomain-like_sf"/>
</dbReference>